<name>A0A8T3A2Q0_DENNO</name>
<evidence type="ECO:0000313" key="3">
    <source>
        <dbReference type="Proteomes" id="UP000829196"/>
    </source>
</evidence>
<dbReference type="EMBL" id="JAGYWB010000019">
    <property type="protein sequence ID" value="KAI0488359.1"/>
    <property type="molecule type" value="Genomic_DNA"/>
</dbReference>
<organism evidence="2 3">
    <name type="scientific">Dendrobium nobile</name>
    <name type="common">Orchid</name>
    <dbReference type="NCBI Taxonomy" id="94219"/>
    <lineage>
        <taxon>Eukaryota</taxon>
        <taxon>Viridiplantae</taxon>
        <taxon>Streptophyta</taxon>
        <taxon>Embryophyta</taxon>
        <taxon>Tracheophyta</taxon>
        <taxon>Spermatophyta</taxon>
        <taxon>Magnoliopsida</taxon>
        <taxon>Liliopsida</taxon>
        <taxon>Asparagales</taxon>
        <taxon>Orchidaceae</taxon>
        <taxon>Epidendroideae</taxon>
        <taxon>Malaxideae</taxon>
        <taxon>Dendrobiinae</taxon>
        <taxon>Dendrobium</taxon>
    </lineage>
</organism>
<gene>
    <name evidence="2" type="ORF">KFK09_028188</name>
</gene>
<keyword evidence="3" id="KW-1185">Reference proteome</keyword>
<reference evidence="2" key="1">
    <citation type="journal article" date="2022" name="Front. Genet.">
        <title>Chromosome-Scale Assembly of the Dendrobium nobile Genome Provides Insights Into the Molecular Mechanism of the Biosynthesis of the Medicinal Active Ingredient of Dendrobium.</title>
        <authorList>
            <person name="Xu Q."/>
            <person name="Niu S.-C."/>
            <person name="Li K.-L."/>
            <person name="Zheng P.-J."/>
            <person name="Zhang X.-J."/>
            <person name="Jia Y."/>
            <person name="Liu Y."/>
            <person name="Niu Y.-X."/>
            <person name="Yu L.-H."/>
            <person name="Chen D.-F."/>
            <person name="Zhang G.-Q."/>
        </authorList>
    </citation>
    <scope>NUCLEOTIDE SEQUENCE</scope>
    <source>
        <tissue evidence="2">Leaf</tissue>
    </source>
</reference>
<sequence>MTPKSLYTMALKSSHVFQALLITCKQMILISSLFLKVICNLYDVLDIKPLNISILIEVTITSQLLLFKRKFIIKACNTYSLLTCSFPFDFIILIIIHELHLQMLGFWLKFLLIFSSSLQVPYCLT</sequence>
<keyword evidence="1" id="KW-0812">Transmembrane</keyword>
<keyword evidence="1" id="KW-1133">Transmembrane helix</keyword>
<keyword evidence="1" id="KW-0472">Membrane</keyword>
<dbReference type="Proteomes" id="UP000829196">
    <property type="component" value="Unassembled WGS sequence"/>
</dbReference>
<feature type="transmembrane region" description="Helical" evidence="1">
    <location>
        <begin position="20"/>
        <end position="38"/>
    </location>
</feature>
<proteinExistence type="predicted"/>
<evidence type="ECO:0000256" key="1">
    <source>
        <dbReference type="SAM" id="Phobius"/>
    </source>
</evidence>
<protein>
    <submittedName>
        <fullName evidence="2">Uncharacterized protein</fullName>
    </submittedName>
</protein>
<feature type="transmembrane region" description="Helical" evidence="1">
    <location>
        <begin position="79"/>
        <end position="100"/>
    </location>
</feature>
<accession>A0A8T3A2Q0</accession>
<comment type="caution">
    <text evidence="2">The sequence shown here is derived from an EMBL/GenBank/DDBJ whole genome shotgun (WGS) entry which is preliminary data.</text>
</comment>
<feature type="transmembrane region" description="Helical" evidence="1">
    <location>
        <begin position="50"/>
        <end position="67"/>
    </location>
</feature>
<evidence type="ECO:0000313" key="2">
    <source>
        <dbReference type="EMBL" id="KAI0488359.1"/>
    </source>
</evidence>
<dbReference type="AlphaFoldDB" id="A0A8T3A2Q0"/>